<protein>
    <submittedName>
        <fullName evidence="1">4569_t:CDS:1</fullName>
    </submittedName>
</protein>
<dbReference type="Proteomes" id="UP000789759">
    <property type="component" value="Unassembled WGS sequence"/>
</dbReference>
<evidence type="ECO:0000313" key="2">
    <source>
        <dbReference type="Proteomes" id="UP000789759"/>
    </source>
</evidence>
<reference evidence="1" key="1">
    <citation type="submission" date="2021-06" db="EMBL/GenBank/DDBJ databases">
        <authorList>
            <person name="Kallberg Y."/>
            <person name="Tangrot J."/>
            <person name="Rosling A."/>
        </authorList>
    </citation>
    <scope>NUCLEOTIDE SEQUENCE</scope>
    <source>
        <strain evidence="1">FL966</strain>
    </source>
</reference>
<accession>A0A9N9PB82</accession>
<keyword evidence="2" id="KW-1185">Reference proteome</keyword>
<dbReference type="EMBL" id="CAJVQA010030936">
    <property type="protein sequence ID" value="CAG8800370.1"/>
    <property type="molecule type" value="Genomic_DNA"/>
</dbReference>
<comment type="caution">
    <text evidence="1">The sequence shown here is derived from an EMBL/GenBank/DDBJ whole genome shotgun (WGS) entry which is preliminary data.</text>
</comment>
<dbReference type="AlphaFoldDB" id="A0A9N9PB82"/>
<gene>
    <name evidence="1" type="ORF">CPELLU_LOCUS17664</name>
</gene>
<proteinExistence type="predicted"/>
<feature type="non-terminal residue" evidence="1">
    <location>
        <position position="1"/>
    </location>
</feature>
<evidence type="ECO:0000313" key="1">
    <source>
        <dbReference type="EMBL" id="CAG8800370.1"/>
    </source>
</evidence>
<organism evidence="1 2">
    <name type="scientific">Cetraspora pellucida</name>
    <dbReference type="NCBI Taxonomy" id="1433469"/>
    <lineage>
        <taxon>Eukaryota</taxon>
        <taxon>Fungi</taxon>
        <taxon>Fungi incertae sedis</taxon>
        <taxon>Mucoromycota</taxon>
        <taxon>Glomeromycotina</taxon>
        <taxon>Glomeromycetes</taxon>
        <taxon>Diversisporales</taxon>
        <taxon>Gigasporaceae</taxon>
        <taxon>Cetraspora</taxon>
    </lineage>
</organism>
<name>A0A9N9PB82_9GLOM</name>
<sequence length="51" mass="5505">PLVELLLENIASVILQNNISSSYALTHNILKQSSDIKISNNISLLSGLLAE</sequence>